<protein>
    <recommendedName>
        <fullName evidence="1">DUF6457 domain-containing protein</fullName>
    </recommendedName>
</protein>
<organism evidence="2 3">
    <name type="scientific">Curtobacterium oceanosedimentum</name>
    <dbReference type="NCBI Taxonomy" id="465820"/>
    <lineage>
        <taxon>Bacteria</taxon>
        <taxon>Bacillati</taxon>
        <taxon>Actinomycetota</taxon>
        <taxon>Actinomycetes</taxon>
        <taxon>Micrococcales</taxon>
        <taxon>Microbacteriaceae</taxon>
        <taxon>Curtobacterium</taxon>
    </lineage>
</organism>
<evidence type="ECO:0000313" key="3">
    <source>
        <dbReference type="Proteomes" id="UP000072763"/>
    </source>
</evidence>
<dbReference type="STRING" id="465820.NS263_00455"/>
<dbReference type="RefSeq" id="WP_058749217.1">
    <property type="nucleotide sequence ID" value="NZ_LDRC01000022.1"/>
</dbReference>
<gene>
    <name evidence="2" type="ORF">NS359_04895</name>
</gene>
<dbReference type="Pfam" id="PF20058">
    <property type="entry name" value="DUF6457"/>
    <property type="match status" value="1"/>
</dbReference>
<accession>A0A147DSG7</accession>
<comment type="caution">
    <text evidence="2">The sequence shown here is derived from an EMBL/GenBank/DDBJ whole genome shotgun (WGS) entry which is preliminary data.</text>
</comment>
<evidence type="ECO:0000313" key="2">
    <source>
        <dbReference type="EMBL" id="KTR52826.1"/>
    </source>
</evidence>
<dbReference type="EMBL" id="LDRC01000022">
    <property type="protein sequence ID" value="KTR52826.1"/>
    <property type="molecule type" value="Genomic_DNA"/>
</dbReference>
<feature type="domain" description="DUF6457" evidence="1">
    <location>
        <begin position="3"/>
        <end position="85"/>
    </location>
</feature>
<dbReference type="Proteomes" id="UP000072763">
    <property type="component" value="Unassembled WGS sequence"/>
</dbReference>
<evidence type="ECO:0000259" key="1">
    <source>
        <dbReference type="Pfam" id="PF20058"/>
    </source>
</evidence>
<sequence length="100" mass="10100">MTTDDVLAAWTAELAEALGFPEDFTLDRDVVLDLARDAAHGVARPAAPLTTFLVGYAAGLRGGSSADLADAAATATRLALAHEDTTDSAAADGSTGPDAR</sequence>
<dbReference type="InterPro" id="IPR045598">
    <property type="entry name" value="DUF6457"/>
</dbReference>
<name>A0A147DSG7_9MICO</name>
<reference evidence="2 3" key="1">
    <citation type="journal article" date="2016" name="Front. Microbiol.">
        <title>Genomic Resource of Rice Seed Associated Bacteria.</title>
        <authorList>
            <person name="Midha S."/>
            <person name="Bansal K."/>
            <person name="Sharma S."/>
            <person name="Kumar N."/>
            <person name="Patil P.P."/>
            <person name="Chaudhry V."/>
            <person name="Patil P.B."/>
        </authorList>
    </citation>
    <scope>NUCLEOTIDE SEQUENCE [LARGE SCALE GENOMIC DNA]</scope>
    <source>
        <strain evidence="2 3">NS359</strain>
    </source>
</reference>
<proteinExistence type="predicted"/>
<dbReference type="PATRIC" id="fig|465820.4.peg.1023"/>
<dbReference type="AlphaFoldDB" id="A0A147DSG7"/>